<evidence type="ECO:0000256" key="7">
    <source>
        <dbReference type="ARBA" id="ARBA00023242"/>
    </source>
</evidence>
<dbReference type="FunCoup" id="A0A8V0Z636">
    <property type="interactions" value="143"/>
</dbReference>
<dbReference type="Ensembl" id="ENSGALT00010043720.1">
    <property type="protein sequence ID" value="ENSGALP00010026014.1"/>
    <property type="gene ID" value="ENSGALG00010018083.1"/>
</dbReference>
<reference evidence="10" key="1">
    <citation type="submission" date="2020-11" db="EMBL/GenBank/DDBJ databases">
        <title>Gallus gallus (Chicken) genome, bGalGal1, GRCg7b, maternal haplotype autosomes + Z &amp; W.</title>
        <authorList>
            <person name="Warren W."/>
            <person name="Formenti G."/>
            <person name="Fedrigo O."/>
            <person name="Haase B."/>
            <person name="Mountcastle J."/>
            <person name="Balacco J."/>
            <person name="Tracey A."/>
            <person name="Schneider V."/>
            <person name="Okimoto R."/>
            <person name="Cheng H."/>
            <person name="Hawken R."/>
            <person name="Howe K."/>
            <person name="Jarvis E.D."/>
        </authorList>
    </citation>
    <scope>NUCLEOTIDE SEQUENCE [LARGE SCALE GENOMIC DNA]</scope>
    <source>
        <strain evidence="10">Broiler</strain>
    </source>
</reference>
<dbReference type="GO" id="GO:0048538">
    <property type="term" value="P:thymus development"/>
    <property type="evidence" value="ECO:0007669"/>
    <property type="project" value="Ensembl"/>
</dbReference>
<dbReference type="GO" id="GO:0060017">
    <property type="term" value="P:parathyroid gland development"/>
    <property type="evidence" value="ECO:0007669"/>
    <property type="project" value="Ensembl"/>
</dbReference>
<keyword evidence="5" id="KW-0238">DNA-binding</keyword>
<dbReference type="FunFam" id="1.10.10.10:FF:000003">
    <property type="entry name" value="Paired box protein Pax-6"/>
    <property type="match status" value="1"/>
</dbReference>
<keyword evidence="6" id="KW-0804">Transcription</keyword>
<evidence type="ECO:0000313" key="10">
    <source>
        <dbReference type="Ensembl" id="ENSGALP00010026014.1"/>
    </source>
</evidence>
<dbReference type="GO" id="GO:0001756">
    <property type="term" value="P:somitogenesis"/>
    <property type="evidence" value="ECO:0007669"/>
    <property type="project" value="Ensembl"/>
</dbReference>
<feature type="region of interest" description="Disordered" evidence="8">
    <location>
        <begin position="380"/>
        <end position="427"/>
    </location>
</feature>
<feature type="compositionally biased region" description="Basic and acidic residues" evidence="8">
    <location>
        <begin position="395"/>
        <end position="404"/>
    </location>
</feature>
<dbReference type="CDD" id="cd00131">
    <property type="entry name" value="PAX"/>
    <property type="match status" value="1"/>
</dbReference>
<evidence type="ECO:0000256" key="5">
    <source>
        <dbReference type="ARBA" id="ARBA00023125"/>
    </source>
</evidence>
<dbReference type="AlphaFoldDB" id="A0A8V0Z636"/>
<evidence type="ECO:0000256" key="1">
    <source>
        <dbReference type="ARBA" id="ARBA00004123"/>
    </source>
</evidence>
<evidence type="ECO:0000259" key="9">
    <source>
        <dbReference type="PROSITE" id="PS51057"/>
    </source>
</evidence>
<dbReference type="PROSITE" id="PS51057">
    <property type="entry name" value="PAIRED_2"/>
    <property type="match status" value="1"/>
</dbReference>
<accession>A0A8V0Z636</accession>
<keyword evidence="4" id="KW-0805">Transcription regulation</keyword>
<dbReference type="GO" id="GO:0005634">
    <property type="term" value="C:nucleus"/>
    <property type="evidence" value="ECO:0007669"/>
    <property type="project" value="UniProtKB-SubCell"/>
</dbReference>
<dbReference type="InterPro" id="IPR043182">
    <property type="entry name" value="PAIRED_DNA-bd_dom"/>
</dbReference>
<keyword evidence="3" id="KW-0563">Paired box</keyword>
<dbReference type="InterPro" id="IPR009057">
    <property type="entry name" value="Homeodomain-like_sf"/>
</dbReference>
<dbReference type="GO" id="GO:0001501">
    <property type="term" value="P:skeletal system development"/>
    <property type="evidence" value="ECO:0000318"/>
    <property type="project" value="GO_Central"/>
</dbReference>
<keyword evidence="7" id="KW-0539">Nucleus</keyword>
<dbReference type="GO" id="GO:0009792">
    <property type="term" value="P:embryo development ending in birth or egg hatching"/>
    <property type="evidence" value="ECO:0000318"/>
    <property type="project" value="GO_Central"/>
</dbReference>
<dbReference type="GO" id="GO:0061056">
    <property type="term" value="P:sclerotome development"/>
    <property type="evidence" value="ECO:0007669"/>
    <property type="project" value="Ensembl"/>
</dbReference>
<dbReference type="GO" id="GO:0001228">
    <property type="term" value="F:DNA-binding transcription activator activity, RNA polymerase II-specific"/>
    <property type="evidence" value="ECO:0007669"/>
    <property type="project" value="Ensembl"/>
</dbReference>
<feature type="domain" description="Paired" evidence="9">
    <location>
        <begin position="65"/>
        <end position="191"/>
    </location>
</feature>
<dbReference type="GO" id="GO:0008283">
    <property type="term" value="P:cell population proliferation"/>
    <property type="evidence" value="ECO:0007669"/>
    <property type="project" value="Ensembl"/>
</dbReference>
<evidence type="ECO:0000256" key="4">
    <source>
        <dbReference type="ARBA" id="ARBA00023015"/>
    </source>
</evidence>
<evidence type="ECO:0000256" key="8">
    <source>
        <dbReference type="SAM" id="MobiDB-lite"/>
    </source>
</evidence>
<dbReference type="GO" id="GO:0006357">
    <property type="term" value="P:regulation of transcription by RNA polymerase II"/>
    <property type="evidence" value="ECO:0000318"/>
    <property type="project" value="GO_Central"/>
</dbReference>
<dbReference type="GO" id="GO:0043367">
    <property type="term" value="P:CD4-positive, alpha-beta T cell differentiation"/>
    <property type="evidence" value="ECO:0007669"/>
    <property type="project" value="Ensembl"/>
</dbReference>
<dbReference type="GeneTree" id="ENSGT00940000159137"/>
<dbReference type="GO" id="GO:0000981">
    <property type="term" value="F:DNA-binding transcription factor activity, RNA polymerase II-specific"/>
    <property type="evidence" value="ECO:0000318"/>
    <property type="project" value="GO_Central"/>
</dbReference>
<dbReference type="GO" id="GO:0060349">
    <property type="term" value="P:bone morphogenesis"/>
    <property type="evidence" value="ECO:0007669"/>
    <property type="project" value="Ensembl"/>
</dbReference>
<dbReference type="SMART" id="SM00351">
    <property type="entry name" value="PAX"/>
    <property type="match status" value="1"/>
</dbReference>
<proteinExistence type="predicted"/>
<dbReference type="PANTHER" id="PTHR45636">
    <property type="entry name" value="PAIRED BOX PROTEIN PAX-6-RELATED-RELATED"/>
    <property type="match status" value="1"/>
</dbReference>
<reference evidence="10" key="2">
    <citation type="submission" date="2025-08" db="UniProtKB">
        <authorList>
            <consortium name="Ensembl"/>
        </authorList>
    </citation>
    <scope>IDENTIFICATION</scope>
    <source>
        <strain evidence="10">broiler</strain>
    </source>
</reference>
<name>A0A8V0Z636_CHICK</name>
<dbReference type="SUPFAM" id="SSF46689">
    <property type="entry name" value="Homeodomain-like"/>
    <property type="match status" value="1"/>
</dbReference>
<dbReference type="GO" id="GO:0000978">
    <property type="term" value="F:RNA polymerase II cis-regulatory region sequence-specific DNA binding"/>
    <property type="evidence" value="ECO:0000318"/>
    <property type="project" value="GO_Central"/>
</dbReference>
<dbReference type="Gene3D" id="1.10.10.10">
    <property type="entry name" value="Winged helix-like DNA-binding domain superfamily/Winged helix DNA-binding domain"/>
    <property type="match status" value="2"/>
</dbReference>
<dbReference type="InterPro" id="IPR001523">
    <property type="entry name" value="Paired_dom"/>
</dbReference>
<dbReference type="InterPro" id="IPR036388">
    <property type="entry name" value="WH-like_DNA-bd_sf"/>
</dbReference>
<keyword evidence="2" id="KW-0217">Developmental protein</keyword>
<dbReference type="FunFam" id="1.10.10.10:FF:000084">
    <property type="entry name" value="paired box protein Pax-9"/>
    <property type="match status" value="1"/>
</dbReference>
<evidence type="ECO:0000256" key="2">
    <source>
        <dbReference type="ARBA" id="ARBA00022473"/>
    </source>
</evidence>
<feature type="region of interest" description="Disordered" evidence="8">
    <location>
        <begin position="195"/>
        <end position="214"/>
    </location>
</feature>
<protein>
    <submittedName>
        <fullName evidence="10">Paired box 1</fullName>
    </submittedName>
</protein>
<dbReference type="Pfam" id="PF00292">
    <property type="entry name" value="PAX"/>
    <property type="match status" value="1"/>
</dbReference>
<dbReference type="PRINTS" id="PR00027">
    <property type="entry name" value="PAIREDBOX"/>
</dbReference>
<evidence type="ECO:0000256" key="3">
    <source>
        <dbReference type="ARBA" id="ARBA00022724"/>
    </source>
</evidence>
<dbReference type="GO" id="GO:0043374">
    <property type="term" value="P:CD8-positive, alpha-beta T cell differentiation"/>
    <property type="evidence" value="ECO:0007669"/>
    <property type="project" value="Ensembl"/>
</dbReference>
<organism evidence="10 11">
    <name type="scientific">Gallus gallus</name>
    <name type="common">Chicken</name>
    <dbReference type="NCBI Taxonomy" id="9031"/>
    <lineage>
        <taxon>Eukaryota</taxon>
        <taxon>Metazoa</taxon>
        <taxon>Chordata</taxon>
        <taxon>Craniata</taxon>
        <taxon>Vertebrata</taxon>
        <taxon>Euteleostomi</taxon>
        <taxon>Archelosauria</taxon>
        <taxon>Archosauria</taxon>
        <taxon>Dinosauria</taxon>
        <taxon>Saurischia</taxon>
        <taxon>Theropoda</taxon>
        <taxon>Coelurosauria</taxon>
        <taxon>Aves</taxon>
        <taxon>Neognathae</taxon>
        <taxon>Galloanserae</taxon>
        <taxon>Galliformes</taxon>
        <taxon>Phasianidae</taxon>
        <taxon>Phasianinae</taxon>
        <taxon>Gallus</taxon>
    </lineage>
</organism>
<dbReference type="Proteomes" id="UP000000539">
    <property type="component" value="Chromosome 3"/>
</dbReference>
<comment type="subcellular location">
    <subcellularLocation>
        <location evidence="1">Nucleus</location>
    </subcellularLocation>
</comment>
<evidence type="ECO:0000256" key="6">
    <source>
        <dbReference type="ARBA" id="ARBA00023163"/>
    </source>
</evidence>
<dbReference type="PROSITE" id="PS00034">
    <property type="entry name" value="PAIRED_1"/>
    <property type="match status" value="1"/>
</dbReference>
<keyword evidence="11" id="KW-1185">Reference proteome</keyword>
<dbReference type="InterPro" id="IPR043565">
    <property type="entry name" value="PAX_fam"/>
</dbReference>
<reference evidence="10" key="3">
    <citation type="submission" date="2025-09" db="UniProtKB">
        <authorList>
            <consortium name="Ensembl"/>
        </authorList>
    </citation>
    <scope>IDENTIFICATION</scope>
    <source>
        <strain evidence="10">broiler</strain>
    </source>
</reference>
<dbReference type="PANTHER" id="PTHR45636:SF15">
    <property type="entry name" value="PAIRED BOX PROTEIN PAX-1"/>
    <property type="match status" value="1"/>
</dbReference>
<evidence type="ECO:0000313" key="11">
    <source>
        <dbReference type="Proteomes" id="UP000000539"/>
    </source>
</evidence>
<sequence length="443" mass="46415">MGGAGGLRARGAGTDPRPPQAPAWLPRGAAWAAGSSGSSWLRAGTGGGPDRQRAPLCPALSSQHTYGEVNQLGGVFVNGRPLPNAIRLRIVELAQLGIRPCDISRQLRVSHGCVSKILARYNETGSILPGAIGGSKPRVTTPNVVKHIRDYKQGDPGIFAWEIRDRLLADGVCDKYNVPSVSSISRILRNKIGSLSQPGGPYDGGKQPPPQPALPYNPLYQYPYPGPMAPPAAKMSAHPGPVPAAHVGLPRSWPSAHSVTNILGIRTFVEQTGALGGTEGSAYPPKMEDWPGVNRTAFPSAQADKAAVEGDIKYPQPAPGLSSVGSFLPACAYPPGNQHGVYGAPGGYIPPGHPWQPQGHHGPGVTVHGGDLAGAMAFKQPGREGERGPGVGGRRGAEGRDWTRRGGGTPLPRCAPMGANPSRHYRLTRPLGLETIFPEPSRS</sequence>
<feature type="region of interest" description="Disordered" evidence="8">
    <location>
        <begin position="1"/>
        <end position="33"/>
    </location>
</feature>